<dbReference type="PROSITE" id="PS50878">
    <property type="entry name" value="RT_POL"/>
    <property type="match status" value="1"/>
</dbReference>
<evidence type="ECO:0000313" key="3">
    <source>
        <dbReference type="Proteomes" id="UP001292094"/>
    </source>
</evidence>
<sequence length="664" mass="75946">MEAILDRMEQELRDSVLRQQHSAEMTAVDAIRINPKYFYTFVRNKSKLKADVMALTGTDGNLESDPPKLCELFSQQFTKVFSVPIRTKTIHDPDAFFNSEMAEQQELRELPFTEADVLTAIRTIRTTAAPGPDEFPAIVLKNCDSELAKPLKMLYSSSFQTRIIPDLLKQGKITPIYKKGLCAEPSNYRPVALTSHIIKIMEKIIVKNMTSYMERNHLMNPGQHGFRAGHSCLSQLIEHQENIVESLEKGNNVDVVYLDFEKAFDKVDHGVLLHKLQNLGITGTLGKWIYFFLSNRTQFVAVKGAISQATEVMSGVPQGSVLGPLLFLIHIADINSSIVHSTVRSFADDTRIQCEITNVNSSVNLQDDLNVIYAWAEENNMSFNDTKFELIRYGKNNDIKNQTTYKTLKRVDIEQRNMVKDLGVCMTSDAVFGTHIGQVVRKCRMQMGWILRTFTVRDELPIITLSCSLLLPLLEYCCQLWHPWKRSEIKSLEGVQRTFTNKISSVRDCNYWDRLRRLKLYSLERRRERYMIIYTWKIVNKHVPNVSRIGITTKNHPRLGVMCVPPKVNIRAGRVTNIRHHSLSVVGPRLFNSLPRQLRNMNSATCELFKNHLDKFLKSVPDEPNLDHYRTAAESNSIDDQLCYININNITLTEEEASPCPGSL</sequence>
<dbReference type="PANTHER" id="PTHR33332">
    <property type="entry name" value="REVERSE TRANSCRIPTASE DOMAIN-CONTAINING PROTEIN"/>
    <property type="match status" value="1"/>
</dbReference>
<feature type="domain" description="Reverse transcriptase" evidence="1">
    <location>
        <begin position="157"/>
        <end position="426"/>
    </location>
</feature>
<evidence type="ECO:0000313" key="2">
    <source>
        <dbReference type="EMBL" id="KAK4314100.1"/>
    </source>
</evidence>
<keyword evidence="3" id="KW-1185">Reference proteome</keyword>
<dbReference type="GO" id="GO:0071897">
    <property type="term" value="P:DNA biosynthetic process"/>
    <property type="evidence" value="ECO:0007669"/>
    <property type="project" value="UniProtKB-ARBA"/>
</dbReference>
<dbReference type="EMBL" id="JAWZYT010001242">
    <property type="protein sequence ID" value="KAK4314100.1"/>
    <property type="molecule type" value="Genomic_DNA"/>
</dbReference>
<dbReference type="InterPro" id="IPR043502">
    <property type="entry name" value="DNA/RNA_pol_sf"/>
</dbReference>
<proteinExistence type="predicted"/>
<name>A0AAE1PSJ0_9EUCA</name>
<evidence type="ECO:0000259" key="1">
    <source>
        <dbReference type="PROSITE" id="PS50878"/>
    </source>
</evidence>
<dbReference type="SUPFAM" id="SSF56672">
    <property type="entry name" value="DNA/RNA polymerases"/>
    <property type="match status" value="1"/>
</dbReference>
<dbReference type="CDD" id="cd01650">
    <property type="entry name" value="RT_nLTR_like"/>
    <property type="match status" value="1"/>
</dbReference>
<dbReference type="AlphaFoldDB" id="A0AAE1PSJ0"/>
<comment type="caution">
    <text evidence="2">The sequence shown here is derived from an EMBL/GenBank/DDBJ whole genome shotgun (WGS) entry which is preliminary data.</text>
</comment>
<dbReference type="Pfam" id="PF00078">
    <property type="entry name" value="RVT_1"/>
    <property type="match status" value="1"/>
</dbReference>
<accession>A0AAE1PSJ0</accession>
<dbReference type="Proteomes" id="UP001292094">
    <property type="component" value="Unassembled WGS sequence"/>
</dbReference>
<gene>
    <name evidence="2" type="ORF">Pmani_014589</name>
</gene>
<dbReference type="InterPro" id="IPR000477">
    <property type="entry name" value="RT_dom"/>
</dbReference>
<protein>
    <recommendedName>
        <fullName evidence="1">Reverse transcriptase domain-containing protein</fullName>
    </recommendedName>
</protein>
<reference evidence="2" key="1">
    <citation type="submission" date="2023-11" db="EMBL/GenBank/DDBJ databases">
        <title>Genome assemblies of two species of porcelain crab, Petrolisthes cinctipes and Petrolisthes manimaculis (Anomura: Porcellanidae).</title>
        <authorList>
            <person name="Angst P."/>
        </authorList>
    </citation>
    <scope>NUCLEOTIDE SEQUENCE</scope>
    <source>
        <strain evidence="2">PB745_02</strain>
        <tissue evidence="2">Gill</tissue>
    </source>
</reference>
<organism evidence="2 3">
    <name type="scientific">Petrolisthes manimaculis</name>
    <dbReference type="NCBI Taxonomy" id="1843537"/>
    <lineage>
        <taxon>Eukaryota</taxon>
        <taxon>Metazoa</taxon>
        <taxon>Ecdysozoa</taxon>
        <taxon>Arthropoda</taxon>
        <taxon>Crustacea</taxon>
        <taxon>Multicrustacea</taxon>
        <taxon>Malacostraca</taxon>
        <taxon>Eumalacostraca</taxon>
        <taxon>Eucarida</taxon>
        <taxon>Decapoda</taxon>
        <taxon>Pleocyemata</taxon>
        <taxon>Anomura</taxon>
        <taxon>Galatheoidea</taxon>
        <taxon>Porcellanidae</taxon>
        <taxon>Petrolisthes</taxon>
    </lineage>
</organism>